<organism evidence="2 3">
    <name type="scientific">Flavimobilis marinus</name>
    <dbReference type="NCBI Taxonomy" id="285351"/>
    <lineage>
        <taxon>Bacteria</taxon>
        <taxon>Bacillati</taxon>
        <taxon>Actinomycetota</taxon>
        <taxon>Actinomycetes</taxon>
        <taxon>Micrococcales</taxon>
        <taxon>Jonesiaceae</taxon>
        <taxon>Flavimobilis</taxon>
    </lineage>
</organism>
<reference evidence="3" key="1">
    <citation type="submission" date="2016-10" db="EMBL/GenBank/DDBJ databases">
        <authorList>
            <person name="Varghese N."/>
            <person name="Submissions S."/>
        </authorList>
    </citation>
    <scope>NUCLEOTIDE SEQUENCE [LARGE SCALE GENOMIC DNA]</scope>
    <source>
        <strain evidence="3">DSM 19083</strain>
    </source>
</reference>
<feature type="compositionally biased region" description="Basic residues" evidence="1">
    <location>
        <begin position="1"/>
        <end position="11"/>
    </location>
</feature>
<accession>A0A1I2HJF9</accession>
<dbReference type="Proteomes" id="UP000198520">
    <property type="component" value="Unassembled WGS sequence"/>
</dbReference>
<gene>
    <name evidence="2" type="ORF">SAMN04488035_2333</name>
</gene>
<dbReference type="EMBL" id="FONZ01000004">
    <property type="protein sequence ID" value="SFF28886.1"/>
    <property type="molecule type" value="Genomic_DNA"/>
</dbReference>
<evidence type="ECO:0000313" key="2">
    <source>
        <dbReference type="EMBL" id="SFF28886.1"/>
    </source>
</evidence>
<dbReference type="OrthoDB" id="4829533at2"/>
<protein>
    <submittedName>
        <fullName evidence="2">Uncharacterized protein</fullName>
    </submittedName>
</protein>
<evidence type="ECO:0000256" key="1">
    <source>
        <dbReference type="SAM" id="MobiDB-lite"/>
    </source>
</evidence>
<proteinExistence type="predicted"/>
<evidence type="ECO:0000313" key="3">
    <source>
        <dbReference type="Proteomes" id="UP000198520"/>
    </source>
</evidence>
<dbReference type="STRING" id="285351.SAMN04488035_2333"/>
<keyword evidence="3" id="KW-1185">Reference proteome</keyword>
<dbReference type="RefSeq" id="WP_093378919.1">
    <property type="nucleotide sequence ID" value="NZ_BNAN01000004.1"/>
</dbReference>
<dbReference type="AlphaFoldDB" id="A0A1I2HJF9"/>
<sequence>MAEPQRRRRAPKKPDEPLGSLSQPAPVPDHARACVACASRELTRVSMTLGDGTPVMFVSCQGCEHRTWVAEDGEHLDAAGVLRRAGKQ</sequence>
<feature type="region of interest" description="Disordered" evidence="1">
    <location>
        <begin position="1"/>
        <end position="29"/>
    </location>
</feature>
<name>A0A1I2HJF9_9MICO</name>